<feature type="compositionally biased region" description="Low complexity" evidence="1">
    <location>
        <begin position="463"/>
        <end position="476"/>
    </location>
</feature>
<dbReference type="PANTHER" id="PTHR12300:SF117">
    <property type="entry name" value="LP05237P-RELATED"/>
    <property type="match status" value="1"/>
</dbReference>
<evidence type="ECO:0000256" key="1">
    <source>
        <dbReference type="SAM" id="MobiDB-lite"/>
    </source>
</evidence>
<dbReference type="Pfam" id="PF03134">
    <property type="entry name" value="TB2_DP1_HVA22"/>
    <property type="match status" value="1"/>
</dbReference>
<feature type="compositionally biased region" description="Acidic residues" evidence="1">
    <location>
        <begin position="536"/>
        <end position="546"/>
    </location>
</feature>
<gene>
    <name evidence="2" type="ORF">ISN44_As13g007030</name>
</gene>
<evidence type="ECO:0000313" key="2">
    <source>
        <dbReference type="EMBL" id="KAG7536781.1"/>
    </source>
</evidence>
<protein>
    <submittedName>
        <fullName evidence="2">TB2/DP1/HVA22-related protein</fullName>
    </submittedName>
</protein>
<name>A0A8T1XQ33_ARASU</name>
<accession>A0A8T1XQ33</accession>
<feature type="compositionally biased region" description="Polar residues" evidence="1">
    <location>
        <begin position="507"/>
        <end position="531"/>
    </location>
</feature>
<dbReference type="PANTHER" id="PTHR12300">
    <property type="entry name" value="HVA22-LIKE PROTEINS"/>
    <property type="match status" value="1"/>
</dbReference>
<dbReference type="AlphaFoldDB" id="A0A8T1XQ33"/>
<evidence type="ECO:0000313" key="3">
    <source>
        <dbReference type="Proteomes" id="UP000694251"/>
    </source>
</evidence>
<feature type="region of interest" description="Disordered" evidence="1">
    <location>
        <begin position="429"/>
        <end position="581"/>
    </location>
</feature>
<dbReference type="OrthoDB" id="434647at2759"/>
<dbReference type="Proteomes" id="UP000694251">
    <property type="component" value="Chromosome 13"/>
</dbReference>
<dbReference type="InterPro" id="IPR004345">
    <property type="entry name" value="TB2_DP1_HVA22"/>
</dbReference>
<reference evidence="2 3" key="1">
    <citation type="submission" date="2020-12" db="EMBL/GenBank/DDBJ databases">
        <title>Concerted genomic and epigenomic changes stabilize Arabidopsis allopolyploids.</title>
        <authorList>
            <person name="Chen Z."/>
        </authorList>
    </citation>
    <scope>NUCLEOTIDE SEQUENCE [LARGE SCALE GENOMIC DNA]</scope>
    <source>
        <strain evidence="2">As9502</strain>
        <tissue evidence="2">Leaf</tissue>
    </source>
</reference>
<feature type="compositionally biased region" description="Basic and acidic residues" evidence="1">
    <location>
        <begin position="555"/>
        <end position="566"/>
    </location>
</feature>
<sequence>MCRSSLAPSLGDVSGLDLTTCLKLLSVVKFYQGYWDPCLGKIRVRVTEARFRHLGEERIGTIPSRPCGAPPRASQVMLTGSKRFVSGEGATVDAGWETGTTLCQRRTTLCQRRTTLSERQLCVREEGQNIALNAMMWFYQPEIWIYSGTTSLDCPSPDDVVLPARDLNLLGDNLIFILFRQRAEDEDLDLLGDNFVLPARGTKTVTNALGERLWTAENSDSPINRRVLSHKSKREREGDFEISDNADFLLSPEFSPPTVSASHYRRTQLFFSPNYNFLRRFFKMIGSFLTRGLVMVLGYAYPAYECYKTVEKNRPEIEQLRFWCQYWILVACLTVFERVGDAFVSWVPMYSEAKLAFFIYLWYPKTRGTTYVYESFFRPYLSQHENDIDHSLLELRTRAGDMAVIYWQRVASYGQTRILEILQYVAAQSTPRPQPPQKRGGRANQAPAKPKKAPVPQPESEEASLPLSPSSSSSENEGNEPTRKASGPSRPRPTVTSVPAADPKNAGITQIAQKSVASPIVNPTQSTSQVETEPMQIEEVEGEAESGNENPNPEGPKETVMEETIRMTRGRLRKTRSEESR</sequence>
<comment type="caution">
    <text evidence="2">The sequence shown here is derived from an EMBL/GenBank/DDBJ whole genome shotgun (WGS) entry which is preliminary data.</text>
</comment>
<proteinExistence type="predicted"/>
<dbReference type="EMBL" id="JAEFBJ010000013">
    <property type="protein sequence ID" value="KAG7536781.1"/>
    <property type="molecule type" value="Genomic_DNA"/>
</dbReference>
<keyword evidence="3" id="KW-1185">Reference proteome</keyword>
<organism evidence="2 3">
    <name type="scientific">Arabidopsis suecica</name>
    <name type="common">Swedish thale-cress</name>
    <name type="synonym">Cardaminopsis suecica</name>
    <dbReference type="NCBI Taxonomy" id="45249"/>
    <lineage>
        <taxon>Eukaryota</taxon>
        <taxon>Viridiplantae</taxon>
        <taxon>Streptophyta</taxon>
        <taxon>Embryophyta</taxon>
        <taxon>Tracheophyta</taxon>
        <taxon>Spermatophyta</taxon>
        <taxon>Magnoliopsida</taxon>
        <taxon>eudicotyledons</taxon>
        <taxon>Gunneridae</taxon>
        <taxon>Pentapetalae</taxon>
        <taxon>rosids</taxon>
        <taxon>malvids</taxon>
        <taxon>Brassicales</taxon>
        <taxon>Brassicaceae</taxon>
        <taxon>Camelineae</taxon>
        <taxon>Arabidopsis</taxon>
    </lineage>
</organism>